<dbReference type="PANTHER" id="PTHR43033:SF1">
    <property type="entry name" value="TRNA(ILE)-LYSIDINE SYNTHASE-RELATED"/>
    <property type="match status" value="1"/>
</dbReference>
<comment type="similarity">
    <text evidence="7">Belongs to the tRNA(Ile)-lysidine synthase family.</text>
</comment>
<comment type="function">
    <text evidence="7">Ligates lysine onto the cytidine present at position 34 of the AUA codon-specific tRNA(Ile) that contains the anticodon CAU, in an ATP-dependent manner. Cytidine is converted to lysidine, thus changing the amino acid specificity of the tRNA from methionine to isoleucine.</text>
</comment>
<keyword evidence="12" id="KW-1185">Reference proteome</keyword>
<feature type="region of interest" description="Disordered" evidence="8">
    <location>
        <begin position="382"/>
        <end position="415"/>
    </location>
</feature>
<dbReference type="InterPro" id="IPR015262">
    <property type="entry name" value="tRNA_Ile_lys_synt_subst-bd"/>
</dbReference>
<protein>
    <recommendedName>
        <fullName evidence="7">tRNA(Ile)-lysidine synthase</fullName>
        <ecNumber evidence="7">6.3.4.19</ecNumber>
    </recommendedName>
    <alternativeName>
        <fullName evidence="7">tRNA(Ile)-2-lysyl-cytidine synthase</fullName>
    </alternativeName>
    <alternativeName>
        <fullName evidence="7">tRNA(Ile)-lysidine synthetase</fullName>
    </alternativeName>
</protein>
<dbReference type="Pfam" id="PF09179">
    <property type="entry name" value="TilS"/>
    <property type="match status" value="1"/>
</dbReference>
<dbReference type="SUPFAM" id="SSF52402">
    <property type="entry name" value="Adenine nucleotide alpha hydrolases-like"/>
    <property type="match status" value="1"/>
</dbReference>
<keyword evidence="4 7" id="KW-0547">Nucleotide-binding</keyword>
<dbReference type="HAMAP" id="MF_01161">
    <property type="entry name" value="tRNA_Ile_lys_synt"/>
    <property type="match status" value="1"/>
</dbReference>
<comment type="catalytic activity">
    <reaction evidence="6 7">
        <text>cytidine(34) in tRNA(Ile2) + L-lysine + ATP = lysidine(34) in tRNA(Ile2) + AMP + diphosphate + H(+)</text>
        <dbReference type="Rhea" id="RHEA:43744"/>
        <dbReference type="Rhea" id="RHEA-COMP:10625"/>
        <dbReference type="Rhea" id="RHEA-COMP:10670"/>
        <dbReference type="ChEBI" id="CHEBI:15378"/>
        <dbReference type="ChEBI" id="CHEBI:30616"/>
        <dbReference type="ChEBI" id="CHEBI:32551"/>
        <dbReference type="ChEBI" id="CHEBI:33019"/>
        <dbReference type="ChEBI" id="CHEBI:82748"/>
        <dbReference type="ChEBI" id="CHEBI:83665"/>
        <dbReference type="ChEBI" id="CHEBI:456215"/>
        <dbReference type="EC" id="6.3.4.19"/>
    </reaction>
</comment>
<evidence type="ECO:0000256" key="6">
    <source>
        <dbReference type="ARBA" id="ARBA00048539"/>
    </source>
</evidence>
<evidence type="ECO:0000313" key="12">
    <source>
        <dbReference type="Proteomes" id="UP001240250"/>
    </source>
</evidence>
<feature type="compositionally biased region" description="Basic and acidic residues" evidence="8">
    <location>
        <begin position="406"/>
        <end position="415"/>
    </location>
</feature>
<comment type="domain">
    <text evidence="7">The N-terminal region contains the highly conserved SGGXDS motif, predicted to be a P-loop motif involved in ATP binding.</text>
</comment>
<dbReference type="InterPro" id="IPR012795">
    <property type="entry name" value="tRNA_Ile_lys_synt_N"/>
</dbReference>
<dbReference type="PANTHER" id="PTHR43033">
    <property type="entry name" value="TRNA(ILE)-LYSIDINE SYNTHASE-RELATED"/>
    <property type="match status" value="1"/>
</dbReference>
<evidence type="ECO:0000256" key="2">
    <source>
        <dbReference type="ARBA" id="ARBA00022598"/>
    </source>
</evidence>
<dbReference type="NCBIfam" id="TIGR02432">
    <property type="entry name" value="lysidine_TilS_N"/>
    <property type="match status" value="1"/>
</dbReference>
<dbReference type="SUPFAM" id="SSF82829">
    <property type="entry name" value="MesJ substrate recognition domain-like"/>
    <property type="match status" value="1"/>
</dbReference>
<accession>A0ABU0GHC6</accession>
<dbReference type="InterPro" id="IPR012094">
    <property type="entry name" value="tRNA_Ile_lys_synt"/>
</dbReference>
<evidence type="ECO:0000259" key="10">
    <source>
        <dbReference type="Pfam" id="PF09179"/>
    </source>
</evidence>
<dbReference type="EMBL" id="JAUSVM010000001">
    <property type="protein sequence ID" value="MDQ0424770.1"/>
    <property type="molecule type" value="Genomic_DNA"/>
</dbReference>
<keyword evidence="3 7" id="KW-0819">tRNA processing</keyword>
<reference evidence="11 12" key="1">
    <citation type="submission" date="2023-07" db="EMBL/GenBank/DDBJ databases">
        <title>Sequencing the genomes of 1000 actinobacteria strains.</title>
        <authorList>
            <person name="Klenk H.-P."/>
        </authorList>
    </citation>
    <scope>NUCLEOTIDE SEQUENCE [LARGE SCALE GENOMIC DNA]</scope>
    <source>
        <strain evidence="11 12">DSM 14785</strain>
    </source>
</reference>
<evidence type="ECO:0000256" key="3">
    <source>
        <dbReference type="ARBA" id="ARBA00022694"/>
    </source>
</evidence>
<keyword evidence="1 7" id="KW-0963">Cytoplasm</keyword>
<evidence type="ECO:0000256" key="1">
    <source>
        <dbReference type="ARBA" id="ARBA00022490"/>
    </source>
</evidence>
<dbReference type="InterPro" id="IPR014729">
    <property type="entry name" value="Rossmann-like_a/b/a_fold"/>
</dbReference>
<evidence type="ECO:0000256" key="8">
    <source>
        <dbReference type="SAM" id="MobiDB-lite"/>
    </source>
</evidence>
<dbReference type="Gene3D" id="3.40.50.620">
    <property type="entry name" value="HUPs"/>
    <property type="match status" value="1"/>
</dbReference>
<comment type="subcellular location">
    <subcellularLocation>
        <location evidence="7">Cytoplasm</location>
    </subcellularLocation>
</comment>
<feature type="domain" description="tRNA(Ile)-lysidine/2-thiocytidine synthase N-terminal" evidence="9">
    <location>
        <begin position="28"/>
        <end position="196"/>
    </location>
</feature>
<evidence type="ECO:0000256" key="5">
    <source>
        <dbReference type="ARBA" id="ARBA00022840"/>
    </source>
</evidence>
<dbReference type="Proteomes" id="UP001240250">
    <property type="component" value="Unassembled WGS sequence"/>
</dbReference>
<dbReference type="RefSeq" id="WP_070320920.1">
    <property type="nucleotide sequence ID" value="NZ_JAUSVM010000001.1"/>
</dbReference>
<feature type="domain" description="tRNA(Ile)-lysidine synthase substrate-binding" evidence="10">
    <location>
        <begin position="311"/>
        <end position="379"/>
    </location>
</feature>
<name>A0ABU0GHC6_9CELL</name>
<evidence type="ECO:0000313" key="11">
    <source>
        <dbReference type="EMBL" id="MDQ0424770.1"/>
    </source>
</evidence>
<evidence type="ECO:0000256" key="7">
    <source>
        <dbReference type="HAMAP-Rule" id="MF_01161"/>
    </source>
</evidence>
<proteinExistence type="inferred from homology"/>
<keyword evidence="5 7" id="KW-0067">ATP-binding</keyword>
<dbReference type="EC" id="6.3.4.19" evidence="7"/>
<dbReference type="CDD" id="cd01992">
    <property type="entry name" value="TilS_N"/>
    <property type="match status" value="1"/>
</dbReference>
<evidence type="ECO:0000256" key="4">
    <source>
        <dbReference type="ARBA" id="ARBA00022741"/>
    </source>
</evidence>
<dbReference type="GO" id="GO:0032267">
    <property type="term" value="F:tRNA(Ile)-lysidine synthase activity"/>
    <property type="evidence" value="ECO:0007669"/>
    <property type="project" value="UniProtKB-EC"/>
</dbReference>
<comment type="caution">
    <text evidence="11">The sequence shown here is derived from an EMBL/GenBank/DDBJ whole genome shotgun (WGS) entry which is preliminary data.</text>
</comment>
<evidence type="ECO:0000259" key="9">
    <source>
        <dbReference type="Pfam" id="PF01171"/>
    </source>
</evidence>
<dbReference type="Pfam" id="PF01171">
    <property type="entry name" value="ATP_bind_3"/>
    <property type="match status" value="1"/>
</dbReference>
<feature type="compositionally biased region" description="Low complexity" evidence="8">
    <location>
        <begin position="394"/>
        <end position="405"/>
    </location>
</feature>
<keyword evidence="2 7" id="KW-0436">Ligase</keyword>
<organism evidence="11 12">
    <name type="scientific">Cellulomonas iranensis</name>
    <dbReference type="NCBI Taxonomy" id="76862"/>
    <lineage>
        <taxon>Bacteria</taxon>
        <taxon>Bacillati</taxon>
        <taxon>Actinomycetota</taxon>
        <taxon>Actinomycetes</taxon>
        <taxon>Micrococcales</taxon>
        <taxon>Cellulomonadaceae</taxon>
        <taxon>Cellulomonas</taxon>
    </lineage>
</organism>
<sequence length="415" mass="41437">MSGPPPAVAAVRVAVRRALADVEDGATVLVACSGGADSLALAAGLAWEAAVRARAGRPLRAGAVVVDHGLQDGSHDVAQDAADACRALGLEPVRVVRVEVGAAGGPEGAARTARYAALDAAADAVGAAAVLLGHTLDDQAETVLLALARGSGERALAGMRPVRGRWRRPLLGLRRVDTEAACAAQALVPWHDPTNGRPVDGGATTGAGAGEAVPVPVVPGAGEAVPSAGDPAVLPLRSRVRVEVLPLLERVLGPGVAQALARTADALADATDVVDDAAAHLLAAARVGSPADPVVGRASDRPGATDDGVVLDVATLAAALPGTRRRALHDAALAVGCPAGALTRAHVLAVEALVLDWHGQGPVHLPGGRVATRACGRLYLDRPTRPAGAPDISGGALPAGRGAPAARHDDHDDQE</sequence>
<gene>
    <name evidence="7" type="primary">tilS</name>
    <name evidence="11" type="ORF">JO380_001151</name>
</gene>
<dbReference type="InterPro" id="IPR011063">
    <property type="entry name" value="TilS/TtcA_N"/>
</dbReference>
<feature type="binding site" evidence="7">
    <location>
        <begin position="33"/>
        <end position="38"/>
    </location>
    <ligand>
        <name>ATP</name>
        <dbReference type="ChEBI" id="CHEBI:30616"/>
    </ligand>
</feature>